<dbReference type="InterPro" id="IPR038441">
    <property type="entry name" value="THAP_Znf_sf"/>
</dbReference>
<dbReference type="GO" id="GO:0003677">
    <property type="term" value="F:DNA binding"/>
    <property type="evidence" value="ECO:0007669"/>
    <property type="project" value="UniProtKB-UniRule"/>
</dbReference>
<evidence type="ECO:0000313" key="7">
    <source>
        <dbReference type="Proteomes" id="UP000694844"/>
    </source>
</evidence>
<dbReference type="GO" id="GO:0008270">
    <property type="term" value="F:zinc ion binding"/>
    <property type="evidence" value="ECO:0007669"/>
    <property type="project" value="UniProtKB-KW"/>
</dbReference>
<dbReference type="SMART" id="SM00980">
    <property type="entry name" value="THAP"/>
    <property type="match status" value="1"/>
</dbReference>
<evidence type="ECO:0000256" key="5">
    <source>
        <dbReference type="PROSITE-ProRule" id="PRU00309"/>
    </source>
</evidence>
<reference evidence="8" key="1">
    <citation type="submission" date="2025-08" db="UniProtKB">
        <authorList>
            <consortium name="RefSeq"/>
        </authorList>
    </citation>
    <scope>IDENTIFICATION</scope>
    <source>
        <tissue evidence="8">Whole sample</tissue>
    </source>
</reference>
<dbReference type="GeneID" id="111109457"/>
<keyword evidence="3" id="KW-0862">Zinc</keyword>
<accession>A0A8B8BD01</accession>
<dbReference type="Gene3D" id="6.20.210.20">
    <property type="entry name" value="THAP domain"/>
    <property type="match status" value="1"/>
</dbReference>
<keyword evidence="4 5" id="KW-0238">DNA-binding</keyword>
<evidence type="ECO:0000259" key="6">
    <source>
        <dbReference type="PROSITE" id="PS50950"/>
    </source>
</evidence>
<keyword evidence="7" id="KW-1185">Reference proteome</keyword>
<organism evidence="7 8">
    <name type="scientific">Crassostrea virginica</name>
    <name type="common">Eastern oyster</name>
    <dbReference type="NCBI Taxonomy" id="6565"/>
    <lineage>
        <taxon>Eukaryota</taxon>
        <taxon>Metazoa</taxon>
        <taxon>Spiralia</taxon>
        <taxon>Lophotrochozoa</taxon>
        <taxon>Mollusca</taxon>
        <taxon>Bivalvia</taxon>
        <taxon>Autobranchia</taxon>
        <taxon>Pteriomorphia</taxon>
        <taxon>Ostreida</taxon>
        <taxon>Ostreoidea</taxon>
        <taxon>Ostreidae</taxon>
        <taxon>Crassostrea</taxon>
    </lineage>
</organism>
<dbReference type="KEGG" id="cvn:111109457"/>
<feature type="domain" description="THAP-type" evidence="6">
    <location>
        <begin position="1"/>
        <end position="72"/>
    </location>
</feature>
<evidence type="ECO:0000313" key="8">
    <source>
        <dbReference type="RefSeq" id="XP_022301282.1"/>
    </source>
</evidence>
<keyword evidence="1" id="KW-0479">Metal-binding</keyword>
<dbReference type="SUPFAM" id="SSF57716">
    <property type="entry name" value="Glucocorticoid receptor-like (DNA-binding domain)"/>
    <property type="match status" value="1"/>
</dbReference>
<evidence type="ECO:0000256" key="4">
    <source>
        <dbReference type="ARBA" id="ARBA00023125"/>
    </source>
</evidence>
<sequence length="111" mass="13233">MTICFVFGCNHQGLRRTCKMFRFPSNTGLAKKWEKFCSRMDSTLNVQGDRICDCHFKNRKKENGPTIFPWSSEKKLISRILVKLDGLRLREKRELKLKPLRCVHHHQLQMR</sequence>
<dbReference type="PROSITE" id="PS50950">
    <property type="entry name" value="ZF_THAP"/>
    <property type="match status" value="1"/>
</dbReference>
<dbReference type="RefSeq" id="XP_022301282.1">
    <property type="nucleotide sequence ID" value="XM_022445574.1"/>
</dbReference>
<evidence type="ECO:0000256" key="2">
    <source>
        <dbReference type="ARBA" id="ARBA00022771"/>
    </source>
</evidence>
<proteinExistence type="predicted"/>
<name>A0A8B8BD01_CRAVI</name>
<evidence type="ECO:0000256" key="3">
    <source>
        <dbReference type="ARBA" id="ARBA00022833"/>
    </source>
</evidence>
<dbReference type="Pfam" id="PF05485">
    <property type="entry name" value="THAP"/>
    <property type="match status" value="1"/>
</dbReference>
<dbReference type="InterPro" id="IPR006612">
    <property type="entry name" value="THAP_Znf"/>
</dbReference>
<dbReference type="AlphaFoldDB" id="A0A8B8BD01"/>
<gene>
    <name evidence="8" type="primary">LOC111109457</name>
</gene>
<keyword evidence="2 5" id="KW-0863">Zinc-finger</keyword>
<evidence type="ECO:0000256" key="1">
    <source>
        <dbReference type="ARBA" id="ARBA00022723"/>
    </source>
</evidence>
<dbReference type="Proteomes" id="UP000694844">
    <property type="component" value="Chromosome 8"/>
</dbReference>
<protein>
    <submittedName>
        <fullName evidence="8">Uncharacterized protein LOC111109457</fullName>
    </submittedName>
</protein>